<protein>
    <submittedName>
        <fullName evidence="5">Diguanylate cyclase</fullName>
    </submittedName>
</protein>
<dbReference type="SUPFAM" id="SSF55073">
    <property type="entry name" value="Nucleotide cyclase"/>
    <property type="match status" value="1"/>
</dbReference>
<dbReference type="PANTHER" id="PTHR44757:SF2">
    <property type="entry name" value="BIOFILM ARCHITECTURE MAINTENANCE PROTEIN MBAA"/>
    <property type="match status" value="1"/>
</dbReference>
<dbReference type="GO" id="GO:0003824">
    <property type="term" value="F:catalytic activity"/>
    <property type="evidence" value="ECO:0007669"/>
    <property type="project" value="UniProtKB-ARBA"/>
</dbReference>
<dbReference type="Pfam" id="PF00989">
    <property type="entry name" value="PAS"/>
    <property type="match status" value="1"/>
</dbReference>
<dbReference type="InterPro" id="IPR000014">
    <property type="entry name" value="PAS"/>
</dbReference>
<dbReference type="EMBL" id="JMQN01000038">
    <property type="protein sequence ID" value="KEA63378.1"/>
    <property type="molecule type" value="Genomic_DNA"/>
</dbReference>
<comment type="caution">
    <text evidence="5">The sequence shown here is derived from an EMBL/GenBank/DDBJ whole genome shotgun (WGS) entry which is preliminary data.</text>
</comment>
<evidence type="ECO:0000256" key="1">
    <source>
        <dbReference type="ARBA" id="ARBA00001946"/>
    </source>
</evidence>
<dbReference type="PANTHER" id="PTHR44757">
    <property type="entry name" value="DIGUANYLATE CYCLASE DGCP"/>
    <property type="match status" value="1"/>
</dbReference>
<evidence type="ECO:0000259" key="2">
    <source>
        <dbReference type="PROSITE" id="PS50112"/>
    </source>
</evidence>
<dbReference type="InterPro" id="IPR001610">
    <property type="entry name" value="PAC"/>
</dbReference>
<dbReference type="PATRIC" id="fig|1232683.4.peg.2368"/>
<dbReference type="InterPro" id="IPR043128">
    <property type="entry name" value="Rev_trsase/Diguanyl_cyclase"/>
</dbReference>
<dbReference type="Pfam" id="PF13426">
    <property type="entry name" value="PAS_9"/>
    <property type="match status" value="1"/>
</dbReference>
<sequence length="562" mass="63041">MQMLLEWLLVPALIATLGANLWLWRRSTKTELPATCLVEHIPNAVLTVDSVGIISFANKAACRLLGYDKGELVGLCVDELVPEQQRHHHPHWRKMFQQSRRARPMGQLNALAARHKSGRSVPVRIELTPHDQGGTEPFDIVVVLYPAIENEEILNQVQRDAGVGTWEWDIEKDTLSWSTSVYDMFGLDRNQFEASYDAYLQVVHPEDRAQVDKAIRLSQETARPYEIEYRIVRNGEIRHLLERNYLHKDADEHLQYMWGSVVDITDRRLAETELQLAEAVFKHCAEGILVFDAAQQLLRTNNALLEITGYERDEVEAICAADLFVDPDSSASLSLNALVSHSGPDDNEWRGELQLKLSNGEMIPVLASVSTIDSAHGAGEYVLVCSDIRDIKAQEELLRHQAMHDSLTGLPNRRLFAEHLSQAIAACKRNETRVGVVYIDLDGFKQVNDTYGHEAGDELLCSLGTTLKSLVRESDILARIGGDEFAVILPNCGDDQMLSDVLERVTREAATAYRDVNVTLSLGAVCYPDHGEDGTELLILADQIMYRAKNSGKNQFILARNI</sequence>
<dbReference type="InterPro" id="IPR029787">
    <property type="entry name" value="Nucleotide_cyclase"/>
</dbReference>
<dbReference type="PROSITE" id="PS50112">
    <property type="entry name" value="PAS"/>
    <property type="match status" value="3"/>
</dbReference>
<dbReference type="InterPro" id="IPR013655">
    <property type="entry name" value="PAS_fold_3"/>
</dbReference>
<dbReference type="Gene3D" id="2.10.70.100">
    <property type="match status" value="1"/>
</dbReference>
<dbReference type="CDD" id="cd00130">
    <property type="entry name" value="PAS"/>
    <property type="match status" value="3"/>
</dbReference>
<dbReference type="InterPro" id="IPR013767">
    <property type="entry name" value="PAS_fold"/>
</dbReference>
<gene>
    <name evidence="5" type="ORF">ADIMK_2415</name>
</gene>
<dbReference type="InterPro" id="IPR035965">
    <property type="entry name" value="PAS-like_dom_sf"/>
</dbReference>
<dbReference type="InterPro" id="IPR000700">
    <property type="entry name" value="PAS-assoc_C"/>
</dbReference>
<dbReference type="SMART" id="SM00267">
    <property type="entry name" value="GGDEF"/>
    <property type="match status" value="1"/>
</dbReference>
<feature type="domain" description="PAS" evidence="2">
    <location>
        <begin position="150"/>
        <end position="222"/>
    </location>
</feature>
<evidence type="ECO:0000313" key="6">
    <source>
        <dbReference type="Proteomes" id="UP000028252"/>
    </source>
</evidence>
<dbReference type="PROSITE" id="PS50887">
    <property type="entry name" value="GGDEF"/>
    <property type="match status" value="1"/>
</dbReference>
<dbReference type="GO" id="GO:0006355">
    <property type="term" value="P:regulation of DNA-templated transcription"/>
    <property type="evidence" value="ECO:0007669"/>
    <property type="project" value="InterPro"/>
</dbReference>
<dbReference type="SMART" id="SM00091">
    <property type="entry name" value="PAS"/>
    <property type="match status" value="3"/>
</dbReference>
<dbReference type="eggNOG" id="COG2199">
    <property type="taxonomic scope" value="Bacteria"/>
</dbReference>
<dbReference type="SUPFAM" id="SSF55785">
    <property type="entry name" value="PYP-like sensor domain (PAS domain)"/>
    <property type="match status" value="3"/>
</dbReference>
<dbReference type="AlphaFoldDB" id="A0A081FXX3"/>
<feature type="domain" description="GGDEF" evidence="4">
    <location>
        <begin position="432"/>
        <end position="561"/>
    </location>
</feature>
<dbReference type="InterPro" id="IPR000160">
    <property type="entry name" value="GGDEF_dom"/>
</dbReference>
<comment type="cofactor">
    <cofactor evidence="1">
        <name>Mg(2+)</name>
        <dbReference type="ChEBI" id="CHEBI:18420"/>
    </cofactor>
</comment>
<dbReference type="SMART" id="SM00086">
    <property type="entry name" value="PAC"/>
    <property type="match status" value="2"/>
</dbReference>
<dbReference type="OrthoDB" id="9812260at2"/>
<dbReference type="Gene3D" id="3.30.70.270">
    <property type="match status" value="1"/>
</dbReference>
<dbReference type="NCBIfam" id="TIGR00229">
    <property type="entry name" value="sensory_box"/>
    <property type="match status" value="3"/>
</dbReference>
<dbReference type="NCBIfam" id="TIGR00254">
    <property type="entry name" value="GGDEF"/>
    <property type="match status" value="1"/>
</dbReference>
<keyword evidence="6" id="KW-1185">Reference proteome</keyword>
<dbReference type="Gene3D" id="3.30.450.20">
    <property type="entry name" value="PAS domain"/>
    <property type="match status" value="3"/>
</dbReference>
<evidence type="ECO:0000259" key="3">
    <source>
        <dbReference type="PROSITE" id="PS50113"/>
    </source>
</evidence>
<dbReference type="FunFam" id="3.30.70.270:FF:000001">
    <property type="entry name" value="Diguanylate cyclase domain protein"/>
    <property type="match status" value="1"/>
</dbReference>
<organism evidence="5 6">
    <name type="scientific">Marinobacterium lacunae</name>
    <dbReference type="NCBI Taxonomy" id="1232683"/>
    <lineage>
        <taxon>Bacteria</taxon>
        <taxon>Pseudomonadati</taxon>
        <taxon>Pseudomonadota</taxon>
        <taxon>Gammaproteobacteria</taxon>
        <taxon>Oceanospirillales</taxon>
        <taxon>Oceanospirillaceae</taxon>
        <taxon>Marinobacterium</taxon>
    </lineage>
</organism>
<feature type="domain" description="PAS" evidence="2">
    <location>
        <begin position="37"/>
        <end position="74"/>
    </location>
</feature>
<evidence type="ECO:0000313" key="5">
    <source>
        <dbReference type="EMBL" id="KEA63378.1"/>
    </source>
</evidence>
<proteinExistence type="predicted"/>
<dbReference type="STRING" id="1232683.ADIMK_2415"/>
<accession>A0A081FXX3</accession>
<dbReference type="Proteomes" id="UP000028252">
    <property type="component" value="Unassembled WGS sequence"/>
</dbReference>
<dbReference type="InterPro" id="IPR052155">
    <property type="entry name" value="Biofilm_reg_signaling"/>
</dbReference>
<feature type="domain" description="PAS" evidence="2">
    <location>
        <begin position="273"/>
        <end position="315"/>
    </location>
</feature>
<dbReference type="Pfam" id="PF00990">
    <property type="entry name" value="GGDEF"/>
    <property type="match status" value="1"/>
</dbReference>
<evidence type="ECO:0000259" key="4">
    <source>
        <dbReference type="PROSITE" id="PS50887"/>
    </source>
</evidence>
<name>A0A081FXX3_9GAMM</name>
<dbReference type="Pfam" id="PF08447">
    <property type="entry name" value="PAS_3"/>
    <property type="match status" value="1"/>
</dbReference>
<feature type="domain" description="PAC" evidence="3">
    <location>
        <begin position="223"/>
        <end position="276"/>
    </location>
</feature>
<reference evidence="5 6" key="1">
    <citation type="submission" date="2014-04" db="EMBL/GenBank/DDBJ databases">
        <title>Marinobacterium kochiensis sp. nov., isolated from sediment sample collected from Kochi backwaters in Kerala, India.</title>
        <authorList>
            <person name="Singh A."/>
            <person name="Pinnaka A.K."/>
        </authorList>
    </citation>
    <scope>NUCLEOTIDE SEQUENCE [LARGE SCALE GENOMIC DNA]</scope>
    <source>
        <strain evidence="5 6">AK27</strain>
    </source>
</reference>
<dbReference type="CDD" id="cd01949">
    <property type="entry name" value="GGDEF"/>
    <property type="match status" value="1"/>
</dbReference>
<dbReference type="PROSITE" id="PS50113">
    <property type="entry name" value="PAC"/>
    <property type="match status" value="1"/>
</dbReference>